<keyword evidence="3" id="KW-1185">Reference proteome</keyword>
<dbReference type="RefSeq" id="WP_152596843.1">
    <property type="nucleotide sequence ID" value="NZ_JGZI01000009.1"/>
</dbReference>
<dbReference type="STRING" id="218140.BPSY_1231"/>
<evidence type="ECO:0000256" key="1">
    <source>
        <dbReference type="SAM" id="MobiDB-lite"/>
    </source>
</evidence>
<name>A0A087CGI0_9BIFI</name>
<dbReference type="GeneID" id="98301203"/>
<sequence length="88" mass="9721">MQTSVKEKAAPAPTGTTINNESSYRNDSSSMVRGYRAARRPYRNEPSRPATLRDVIRDRGEFVGGGVALTAGGLPYEPLDWSYLRRCA</sequence>
<dbReference type="AlphaFoldDB" id="A0A087CGI0"/>
<accession>A0A087CGI0</accession>
<feature type="compositionally biased region" description="Polar residues" evidence="1">
    <location>
        <begin position="14"/>
        <end position="31"/>
    </location>
</feature>
<feature type="region of interest" description="Disordered" evidence="1">
    <location>
        <begin position="1"/>
        <end position="32"/>
    </location>
</feature>
<gene>
    <name evidence="2" type="ORF">BPSY_1231</name>
</gene>
<dbReference type="EMBL" id="JGZI01000009">
    <property type="protein sequence ID" value="KFI82380.1"/>
    <property type="molecule type" value="Genomic_DNA"/>
</dbReference>
<protein>
    <submittedName>
        <fullName evidence="2">Uncharacterized protein</fullName>
    </submittedName>
</protein>
<evidence type="ECO:0000313" key="2">
    <source>
        <dbReference type="EMBL" id="KFI82380.1"/>
    </source>
</evidence>
<comment type="caution">
    <text evidence="2">The sequence shown here is derived from an EMBL/GenBank/DDBJ whole genome shotgun (WGS) entry which is preliminary data.</text>
</comment>
<proteinExistence type="predicted"/>
<reference evidence="2" key="1">
    <citation type="submission" date="2014-03" db="EMBL/GenBank/DDBJ databases">
        <title>Genomics of Bifidobacteria.</title>
        <authorList>
            <person name="Ventura M."/>
            <person name="Milani C."/>
            <person name="Lugli G.A."/>
        </authorList>
    </citation>
    <scope>NUCLEOTIDE SEQUENCE [LARGE SCALE GENOMIC DNA]</scope>
    <source>
        <strain evidence="2">LMG 21775</strain>
    </source>
</reference>
<dbReference type="Proteomes" id="UP000029050">
    <property type="component" value="Unassembled WGS sequence"/>
</dbReference>
<evidence type="ECO:0000313" key="3">
    <source>
        <dbReference type="Proteomes" id="UP000029050"/>
    </source>
</evidence>
<organism evidence="2 3">
    <name type="scientific">Bifidobacterium psychraerophilum</name>
    <dbReference type="NCBI Taxonomy" id="218140"/>
    <lineage>
        <taxon>Bacteria</taxon>
        <taxon>Bacillati</taxon>
        <taxon>Actinomycetota</taxon>
        <taxon>Actinomycetes</taxon>
        <taxon>Bifidobacteriales</taxon>
        <taxon>Bifidobacteriaceae</taxon>
        <taxon>Bifidobacterium</taxon>
    </lineage>
</organism>